<protein>
    <submittedName>
        <fullName evidence="1">Uncharacterized protein</fullName>
    </submittedName>
</protein>
<sequence>MFAPILYTSESIYIGNLSLGYVEDSKGYDSIAMWVALSPCLACNYNTGDYFTQAGYKIGFEVYDGIPIFSLHAFLCAYKGSSTPVYTVKGIPVASGVYSQGEIKYLDVFLEKLNNNVLAQFIVFFSNGTVWCKKICKCWVYVCIPAYSSYSIIEAPSPETGVYIELPIIEGGMINFEFAYYVNGNQYAGPGTQNCFCTIANIISLSGRTSCNKATVFLCNGWQRKCGGWDYLYNFNYPCGISTYGL</sequence>
<dbReference type="Proteomes" id="UP000245638">
    <property type="component" value="Unassembled WGS sequence"/>
</dbReference>
<evidence type="ECO:0000313" key="1">
    <source>
        <dbReference type="EMBL" id="PVU75028.1"/>
    </source>
</evidence>
<proteinExistence type="predicted"/>
<dbReference type="EMBL" id="QEFD01000164">
    <property type="protein sequence ID" value="PVU75028.1"/>
    <property type="molecule type" value="Genomic_DNA"/>
</dbReference>
<evidence type="ECO:0000313" key="2">
    <source>
        <dbReference type="Proteomes" id="UP000245638"/>
    </source>
</evidence>
<comment type="caution">
    <text evidence="1">The sequence shown here is derived from an EMBL/GenBank/DDBJ whole genome shotgun (WGS) entry which is preliminary data.</text>
</comment>
<organism evidence="1 2">
    <name type="scientific">Acidianus hospitalis</name>
    <dbReference type="NCBI Taxonomy" id="563177"/>
    <lineage>
        <taxon>Archaea</taxon>
        <taxon>Thermoproteota</taxon>
        <taxon>Thermoprotei</taxon>
        <taxon>Sulfolobales</taxon>
        <taxon>Sulfolobaceae</taxon>
        <taxon>Acidianus</taxon>
    </lineage>
</organism>
<gene>
    <name evidence="1" type="ORF">DDW13_05590</name>
</gene>
<accession>A0A2T9X4K9</accession>
<dbReference type="AlphaFoldDB" id="A0A2T9X4K9"/>
<reference evidence="1 2" key="1">
    <citation type="journal article" date="2015" name="Appl. Environ. Microbiol.">
        <title>Nanoarchaeota, Their Sulfolobales Host, and Nanoarchaeota Virus Distribution across Yellowstone National Park Hot Springs.</title>
        <authorList>
            <person name="Munson-McGee J.H."/>
            <person name="Field E.K."/>
            <person name="Bateson M."/>
            <person name="Rooney C."/>
            <person name="Stepanauskas R."/>
            <person name="Young M.J."/>
        </authorList>
    </citation>
    <scope>NUCLEOTIDE SEQUENCE [LARGE SCALE GENOMIC DNA]</scope>
    <source>
        <strain evidence="1">SCGC AC-742_N10</strain>
    </source>
</reference>
<name>A0A2T9X4K9_9CREN</name>